<dbReference type="InterPro" id="IPR007024">
    <property type="entry name" value="BLUF_domain"/>
</dbReference>
<dbReference type="GO" id="GO:0071949">
    <property type="term" value="F:FAD binding"/>
    <property type="evidence" value="ECO:0007669"/>
    <property type="project" value="InterPro"/>
</dbReference>
<dbReference type="RefSeq" id="WP_153548378.1">
    <property type="nucleotide sequence ID" value="NZ_WIXK01000006.1"/>
</dbReference>
<reference evidence="2 3" key="1">
    <citation type="submission" date="2019-10" db="EMBL/GenBank/DDBJ databases">
        <title>Epibacterium sp. nov., isolated from seawater.</title>
        <authorList>
            <person name="Zhang X."/>
            <person name="Li N."/>
        </authorList>
    </citation>
    <scope>NUCLEOTIDE SEQUENCE [LARGE SCALE GENOMIC DNA]</scope>
    <source>
        <strain evidence="2 3">SM1969</strain>
    </source>
</reference>
<dbReference type="Gene3D" id="3.30.70.100">
    <property type="match status" value="1"/>
</dbReference>
<dbReference type="Pfam" id="PF04940">
    <property type="entry name" value="BLUF"/>
    <property type="match status" value="1"/>
</dbReference>
<dbReference type="EMBL" id="WIXK01000006">
    <property type="protein sequence ID" value="MQY43477.1"/>
    <property type="molecule type" value="Genomic_DNA"/>
</dbReference>
<dbReference type="InterPro" id="IPR036046">
    <property type="entry name" value="Acylphosphatase-like_dom_sf"/>
</dbReference>
<name>A0A844AUG8_9RHOB</name>
<dbReference type="SMART" id="SM01034">
    <property type="entry name" value="BLUF"/>
    <property type="match status" value="1"/>
</dbReference>
<sequence length="158" mass="18190">MISCCFKAKARFPIFSVHDLDIMRAGIRNYQRNNVTGFLLREDNSYLGVVEGSDQAIDRLISHISLDDRVFGIHVLSRDDTASRDYPSWSMGYIDAQNLCRSSKAIREFLRRETSSLQHDQLPAILKHMCYLRQRQDLKDQRLRESPPPAQMDAMAVG</sequence>
<evidence type="ECO:0000313" key="3">
    <source>
        <dbReference type="Proteomes" id="UP000436694"/>
    </source>
</evidence>
<proteinExistence type="predicted"/>
<comment type="caution">
    <text evidence="2">The sequence shown here is derived from an EMBL/GenBank/DDBJ whole genome shotgun (WGS) entry which is preliminary data.</text>
</comment>
<keyword evidence="3" id="KW-1185">Reference proteome</keyword>
<dbReference type="PROSITE" id="PS50925">
    <property type="entry name" value="BLUF"/>
    <property type="match status" value="1"/>
</dbReference>
<dbReference type="SUPFAM" id="SSF54975">
    <property type="entry name" value="Acylphosphatase/BLUF domain-like"/>
    <property type="match status" value="1"/>
</dbReference>
<gene>
    <name evidence="2" type="ORF">GG681_12565</name>
</gene>
<organism evidence="2 3">
    <name type="scientific">Tritonibacter aquimaris</name>
    <dbReference type="NCBI Taxonomy" id="2663379"/>
    <lineage>
        <taxon>Bacteria</taxon>
        <taxon>Pseudomonadati</taxon>
        <taxon>Pseudomonadota</taxon>
        <taxon>Alphaproteobacteria</taxon>
        <taxon>Rhodobacterales</taxon>
        <taxon>Paracoccaceae</taxon>
        <taxon>Tritonibacter</taxon>
    </lineage>
</organism>
<dbReference type="GO" id="GO:0009882">
    <property type="term" value="F:blue light photoreceptor activity"/>
    <property type="evidence" value="ECO:0007669"/>
    <property type="project" value="InterPro"/>
</dbReference>
<dbReference type="Proteomes" id="UP000436694">
    <property type="component" value="Unassembled WGS sequence"/>
</dbReference>
<accession>A0A844AUG8</accession>
<evidence type="ECO:0000313" key="2">
    <source>
        <dbReference type="EMBL" id="MQY43477.1"/>
    </source>
</evidence>
<protein>
    <recommendedName>
        <fullName evidence="1">BLUF domain-containing protein</fullName>
    </recommendedName>
</protein>
<feature type="domain" description="BLUF" evidence="1">
    <location>
        <begin position="1"/>
        <end position="92"/>
    </location>
</feature>
<evidence type="ECO:0000259" key="1">
    <source>
        <dbReference type="PROSITE" id="PS50925"/>
    </source>
</evidence>
<dbReference type="AlphaFoldDB" id="A0A844AUG8"/>